<dbReference type="GO" id="GO:0030015">
    <property type="term" value="C:CCR4-NOT core complex"/>
    <property type="evidence" value="ECO:0007669"/>
    <property type="project" value="InterPro"/>
</dbReference>
<evidence type="ECO:0000256" key="3">
    <source>
        <dbReference type="ARBA" id="ARBA00023015"/>
    </source>
</evidence>
<feature type="region of interest" description="Disordered" evidence="7">
    <location>
        <begin position="1390"/>
        <end position="1417"/>
    </location>
</feature>
<evidence type="ECO:0000256" key="2">
    <source>
        <dbReference type="ARBA" id="ARBA00022491"/>
    </source>
</evidence>
<dbReference type="InterPro" id="IPR007196">
    <property type="entry name" value="CCR4-Not_Not1_C"/>
</dbReference>
<organism evidence="14">
    <name type="scientific">Cyprideis torosa</name>
    <dbReference type="NCBI Taxonomy" id="163714"/>
    <lineage>
        <taxon>Eukaryota</taxon>
        <taxon>Metazoa</taxon>
        <taxon>Ecdysozoa</taxon>
        <taxon>Arthropoda</taxon>
        <taxon>Crustacea</taxon>
        <taxon>Oligostraca</taxon>
        <taxon>Ostracoda</taxon>
        <taxon>Podocopa</taxon>
        <taxon>Podocopida</taxon>
        <taxon>Cytherocopina</taxon>
        <taxon>Cytheroidea</taxon>
        <taxon>Cytherideidae</taxon>
        <taxon>Cyprideis</taxon>
    </lineage>
</organism>
<feature type="compositionally biased region" description="Low complexity" evidence="7">
    <location>
        <begin position="2068"/>
        <end position="2080"/>
    </location>
</feature>
<accession>A0A7R8W5A4</accession>
<dbReference type="GO" id="GO:0005634">
    <property type="term" value="C:nucleus"/>
    <property type="evidence" value="ECO:0007669"/>
    <property type="project" value="UniProtKB-SubCell"/>
</dbReference>
<evidence type="ECO:0000256" key="6">
    <source>
        <dbReference type="ARBA" id="ARBA00025717"/>
    </source>
</evidence>
<keyword evidence="5" id="KW-0539">Nucleus</keyword>
<proteinExistence type="inferred from homology"/>
<feature type="compositionally biased region" description="Low complexity" evidence="7">
    <location>
        <begin position="389"/>
        <end position="403"/>
    </location>
</feature>
<dbReference type="GO" id="GO:0060090">
    <property type="term" value="F:molecular adaptor activity"/>
    <property type="evidence" value="ECO:0007669"/>
    <property type="project" value="TreeGrafter"/>
</dbReference>
<feature type="domain" description="CCR4-NOT transcription complex subunit 1-like NOT1 connector" evidence="13">
    <location>
        <begin position="2098"/>
        <end position="2291"/>
    </location>
</feature>
<dbReference type="Gene3D" id="1.25.40.180">
    <property type="match status" value="1"/>
</dbReference>
<sequence length="2840" mass="311177">MNLDVLSLGLSQIRYCVTNLHKAQRVFGTELDNLVKEHGALAEQHLLRCLFAAVDFTDGSSRANTAQSQLLVQRFALLFNKPNVVSLICGTFDNPLGDQKSLKSYAALLPQICKTLKLSPGREIAFAILLLESTNKEVRNSAKQLLRAKLPSFLTRLQEEVSVEEFFQDSSSELIHLLLSFFCDPHLLDEVISTSNSAASQSAIASVKAAVDSLIQTLKKGVREERSSTEGLKKSSTSRVKSDIFSNFLHWNYKAQGIALTGTDPESSEPNPSLIASMSDANTTAASGTGGSSSAAGVPSSVDSLWASSASDVESGKAQSALFAHVQKMSSPDSSLAETVQEMGYKFTQSVEVCQEALNTLLGGGDISPVSVARILSMMVRTHSSLRDSSPLLLPSKPQTSSLWGDSGAAKETAKSGAAQGTGRSNQFRSGVTVDEWSCVEHSSSLQLCDSFFKRGSFLTLPSGPATWNVENFVHALHAKYGSSISWSDVVSQLDHAQFVVPDRAGLQVLVSGLHTGFKTGIPSVFPIKEFYKRWRNSAGQLSLVTQIMKNPDVFSFQDFPYVAVNTDVLKAPPPIENERKEVRQWRSLELTEMLLHLANAGHYEAVQEFFKFPVTHCPDILMLVLLQTPYPVSKLRNELLANLLPLFLGAHPNATALLHHAYQIPVTSGFPNLKQMILCSMAEWYNRSPDPDTVQSPATWNVENFVHALHAKYGSSISWSDVVSQLDHAQFVVPDRAGLQVLVSGLHTGFKTGIPSVFPIKEFYKRWRNSAGQLSLVTQVIMKNPDVFSFQDFPYVAVNTDVLKAPPPIENERKEVRQWRSLELTEMLLHLANAGHYEAVQEFFKFPVTHCPDILMLVLLQTPYPVSKLRNELLANLLPLFLGAHPNATALLHHAYQIPVTSGFPNLKQMILCSMAEWYNRSPDPDTVQSRLTRILDVAQDLKALSSLLNAQAFHAQAFPFVLDLACLASRREYLKLDKWIMDKTRELGEPFIRECIRFLVKRFPALLGKSPADDPAAFASAAKYTLPQENLFIMLRCIVQAVQAAGSSIAPDVKEVTQKMMVSLGSPLSSLPVPQAPPPGSGALLGLQAPSKAPSSSTGTTGLMDQFSRSFSGLSIGSSGSATPGLFSSGLVSSGSGAALANPSPPPRFPPELARLAAGALANTGAATGSSLTLPSSGPRGSSPVVTSTVGPGDLSSLLPTSVVGSSGDLGHVLSQAVAGGRPLGSVGSAASKEIEDEANSYFQKLYQIQHMSVDEMLEHLKRFQESSNPRQTEVFLCMIRNLFDEYKFFSQYPDKELEITAQLFGGIIDYGLVTYVNLGIALKYVLESVSKRSNLKLYRFGLVALDRFKSKLKDYPQYCQRLAAIPHFAEFPVHLIPYVQHGAKGEWPPKSSSLAPGSAAVSTPSQPGGPAASTASQMRSAVGVIGGQQNVTGNARPTLNTTNIDILLNAEKDGPGKREKPPEQMMEKVAFIFNNLSLANIDTKCEELRSVLRGDKFLPWMANYIVLKRASIEPNFHVLYFNLLEHYKSPELIQMVTDETYRNIKVLLRSDKGVANFSDRSLLKNLGHWLGFLTIGRGRPIRLNDMDLISLLCEAFQKGQQELLYVVPFLAKIVESAVRSKIFKPPCPWTMTIMNLLSELHKEPDMKLNLKFEIEVLCRTLKLDFSDLTPGNLLKNPQRLKNVPSQLSAPKSEPMGPSMPIFGGSAASDDQAQTGVSASTAAMMLSNQAAIIGGINNIGSTSGASGMPAPVRAAAPAVPVPPPAPTPGTPVPPPNVPIEPRFKIQVVEDLDCWWLVCYVSCRNPSPVLSSDSQQDVPTGSLQALSQHLTINEQVFPLIASHPALKNTARSCIERAVSEWMPALMERSVKITVPTAESLIKKDFALESNEAVVRSAGRYMVRFLTSAVSILSSKENIGQSLCASITNNVVAALGRSSAHLNLTEDQLKSMGQRLAEANYEICCAFIQRATVEKAMAQLDRKMADEYEARKRSSQEGRRYLDPVVFAFQVERMPEKLRLLGSPSAQQMQIYEEYNVGVPGFLLTEPEPPIVAGPTSRPVVGPPSSTASAQGSSGPQPSSVTPVPKGPTSQTDETVVMLDKISLEVEKLVAGVPFSNAMSSAVEQLKESISHARAAPRDVNVATAVVQKVLENLYDYLRLNRELEVQKPFMDAHVVVLKGLQDNRVYGPNWVYNTIIRLLVDLRDPINYDLIDALVRMQVIPMQKFDACLAQACETSMTSSVVSTGPLAFATELLYNCILEERGTAIVSEREISFTIEMLSRINSLTMSRPTVEGVYGTGSKLSMVIEMLRDRGDVHDRVPFQVSNVHILQGMSQSQEADDLLGFQDKCEHLLSEWVTLYSNPGQSSISDPNTPFTRFLTTLNAHGLLSSDELITRFFRVCTKVCINVCYKFAEQPTTMRSNCAPTLEAFVRLISLSVKHSGEASNLVTKVNLLNRILGIVCGILIRDHENRGPEGFNCFPYFKILIQLFIEVAAPDSAVYEQLATQALTSFAAAMNHISPSKAAGFGYAWLEFVGHRKVVARMLGTGPGKGGWHYYAVFLTQAFQSMRLPDPFTPNLKIETIPEVALPPRMACTSVQVFLNHPPTLRRDLDTYLRTRGPVSFLTDLRSYLQTTDASGRTHHDIPLMNALVLHVGEKAIEHIRKNGNSPSLSTIAHTCHMDIFQNLAVDLDSEGRYLFFSSMVNQLRYPNSHTHYFSAALLYLFLETNSEQIQEQITRVLLERLIVSRPHPWGLLCTFIELIKNEHYNFWDHEFLKTAPEIEKLFENIYNSIYNSSGAKQGRDHSIRGSPSPGVASGSQLPPSSMSGGSGKPPSSAVSAS</sequence>
<dbReference type="PANTHER" id="PTHR13162">
    <property type="entry name" value="CCR4-NOT TRANSCRIPTION COMPLEX"/>
    <property type="match status" value="1"/>
</dbReference>
<dbReference type="Gene3D" id="1.25.40.840">
    <property type="entry name" value="CCR4-NOT transcription complex subunit 1 TTP binding domain"/>
    <property type="match status" value="1"/>
</dbReference>
<dbReference type="InterPro" id="IPR024557">
    <property type="entry name" value="CNOT1_dom_4"/>
</dbReference>
<dbReference type="FunFam" id="1.25.40.180:FF:000005">
    <property type="entry name" value="Ccr4-not transcription complex subunit 1 isoform"/>
    <property type="match status" value="1"/>
</dbReference>
<dbReference type="GO" id="GO:0000932">
    <property type="term" value="C:P-body"/>
    <property type="evidence" value="ECO:0007669"/>
    <property type="project" value="TreeGrafter"/>
</dbReference>
<dbReference type="Pfam" id="PF23590">
    <property type="entry name" value="NOT1_connector"/>
    <property type="match status" value="1"/>
</dbReference>
<dbReference type="InterPro" id="IPR032194">
    <property type="entry name" value="CNOT1_HEAT"/>
</dbReference>
<dbReference type="Pfam" id="PF04054">
    <property type="entry name" value="Not1"/>
    <property type="match status" value="1"/>
</dbReference>
<gene>
    <name evidence="14" type="ORF">CTOB1V02_LOCUS1344</name>
</gene>
<keyword evidence="2" id="KW-0678">Repressor</keyword>
<feature type="domain" description="CCR4-Not complex component Not1 C-terminal" evidence="8">
    <location>
        <begin position="2566"/>
        <end position="2788"/>
    </location>
</feature>
<dbReference type="EMBL" id="OB660187">
    <property type="protein sequence ID" value="CAD7223358.1"/>
    <property type="molecule type" value="Genomic_DNA"/>
</dbReference>
<reference evidence="14" key="1">
    <citation type="submission" date="2020-11" db="EMBL/GenBank/DDBJ databases">
        <authorList>
            <person name="Tran Van P."/>
        </authorList>
    </citation>
    <scope>NUCLEOTIDE SEQUENCE</scope>
</reference>
<dbReference type="InterPro" id="IPR032191">
    <property type="entry name" value="CNOT1_CAF1_bind"/>
</dbReference>
<dbReference type="Pfam" id="PF16415">
    <property type="entry name" value="CNOT1_CAF1_bind"/>
    <property type="match status" value="1"/>
</dbReference>
<evidence type="ECO:0000259" key="13">
    <source>
        <dbReference type="Pfam" id="PF23590"/>
    </source>
</evidence>
<dbReference type="FunFam" id="1.25.40.800:FF:000001">
    <property type="entry name" value="CCR4-NOT transcription complex subunit 1"/>
    <property type="match status" value="1"/>
</dbReference>
<feature type="compositionally biased region" description="Polar residues" evidence="7">
    <location>
        <begin position="1393"/>
        <end position="1409"/>
    </location>
</feature>
<dbReference type="CDD" id="cd20710">
    <property type="entry name" value="NOT1_connector"/>
    <property type="match status" value="1"/>
</dbReference>
<dbReference type="Gene3D" id="1.25.40.800">
    <property type="match status" value="1"/>
</dbReference>
<feature type="domain" description="CCR4-NOT transcription complex subunit 1 TTP binding" evidence="11">
    <location>
        <begin position="1230"/>
        <end position="1389"/>
    </location>
</feature>
<dbReference type="Pfam" id="PF16417">
    <property type="entry name" value="CNOT1_TTP_bind"/>
    <property type="match status" value="1"/>
</dbReference>
<keyword evidence="3" id="KW-0805">Transcription regulation</keyword>
<evidence type="ECO:0000256" key="4">
    <source>
        <dbReference type="ARBA" id="ARBA00023163"/>
    </source>
</evidence>
<dbReference type="Pfam" id="PF12842">
    <property type="entry name" value="DUF3819"/>
    <property type="match status" value="1"/>
</dbReference>
<evidence type="ECO:0000313" key="14">
    <source>
        <dbReference type="EMBL" id="CAD7223358.1"/>
    </source>
</evidence>
<feature type="compositionally biased region" description="Low complexity" evidence="7">
    <location>
        <begin position="2815"/>
        <end position="2840"/>
    </location>
</feature>
<evidence type="ECO:0000259" key="10">
    <source>
        <dbReference type="Pfam" id="PF16415"/>
    </source>
</evidence>
<feature type="domain" description="CCR4-NOT transcription complex subunit 1 HEAT repeat" evidence="12">
    <location>
        <begin position="872"/>
        <end position="1040"/>
    </location>
</feature>
<dbReference type="InterPro" id="IPR032193">
    <property type="entry name" value="CNOT1_TTP_bind"/>
</dbReference>
<evidence type="ECO:0000259" key="12">
    <source>
        <dbReference type="Pfam" id="PF16418"/>
    </source>
</evidence>
<dbReference type="InterPro" id="IPR038535">
    <property type="entry name" value="CNOT1_TTP_bind_sf"/>
</dbReference>
<keyword evidence="4" id="KW-0804">Transcription</keyword>
<comment type="similarity">
    <text evidence="6">Belongs to the CNOT1 family.</text>
</comment>
<dbReference type="Pfam" id="PF16418">
    <property type="entry name" value="CNOT1_HEAT"/>
    <property type="match status" value="1"/>
</dbReference>
<dbReference type="InterPro" id="IPR040398">
    <property type="entry name" value="Not1"/>
</dbReference>
<evidence type="ECO:0000259" key="9">
    <source>
        <dbReference type="Pfam" id="PF12842"/>
    </source>
</evidence>
<feature type="domain" description="CCR4-NOT transcription complex subunit 1 CAF1-binding" evidence="10">
    <location>
        <begin position="1462"/>
        <end position="1684"/>
    </location>
</feature>
<feature type="region of interest" description="Disordered" evidence="7">
    <location>
        <begin position="1169"/>
        <end position="1190"/>
    </location>
</feature>
<feature type="region of interest" description="Disordered" evidence="7">
    <location>
        <begin position="2048"/>
        <end position="2092"/>
    </location>
</feature>
<dbReference type="PANTHER" id="PTHR13162:SF8">
    <property type="entry name" value="CCR4-NOT TRANSCRIPTION COMPLEX SUBUNIT 1"/>
    <property type="match status" value="1"/>
</dbReference>
<dbReference type="GO" id="GO:0017148">
    <property type="term" value="P:negative regulation of translation"/>
    <property type="evidence" value="ECO:0007669"/>
    <property type="project" value="InterPro"/>
</dbReference>
<evidence type="ECO:0000256" key="5">
    <source>
        <dbReference type="ARBA" id="ARBA00023242"/>
    </source>
</evidence>
<dbReference type="OrthoDB" id="1933107at2759"/>
<dbReference type="GO" id="GO:0000288">
    <property type="term" value="P:nuclear-transcribed mRNA catabolic process, deadenylation-dependent decay"/>
    <property type="evidence" value="ECO:0007669"/>
    <property type="project" value="TreeGrafter"/>
</dbReference>
<comment type="subcellular location">
    <subcellularLocation>
        <location evidence="1">Nucleus</location>
    </subcellularLocation>
</comment>
<protein>
    <submittedName>
        <fullName evidence="14">Uncharacterized protein</fullName>
    </submittedName>
</protein>
<name>A0A7R8W5A4_9CRUS</name>
<evidence type="ECO:0000256" key="1">
    <source>
        <dbReference type="ARBA" id="ARBA00004123"/>
    </source>
</evidence>
<evidence type="ECO:0000256" key="7">
    <source>
        <dbReference type="SAM" id="MobiDB-lite"/>
    </source>
</evidence>
<evidence type="ECO:0000259" key="11">
    <source>
        <dbReference type="Pfam" id="PF16417"/>
    </source>
</evidence>
<evidence type="ECO:0000259" key="8">
    <source>
        <dbReference type="Pfam" id="PF04054"/>
    </source>
</evidence>
<feature type="region of interest" description="Disordered" evidence="7">
    <location>
        <begin position="389"/>
        <end position="427"/>
    </location>
</feature>
<dbReference type="InterPro" id="IPR055454">
    <property type="entry name" value="CNOT1-like_NOT1_connector"/>
</dbReference>
<feature type="region of interest" description="Disordered" evidence="7">
    <location>
        <begin position="2797"/>
        <end position="2840"/>
    </location>
</feature>
<feature type="domain" description="CCR4-NOT transcription complex subunit 1" evidence="9">
    <location>
        <begin position="1845"/>
        <end position="1993"/>
    </location>
</feature>